<comment type="subcellular location">
    <subcellularLocation>
        <location evidence="5">Cytoplasm</location>
    </subcellularLocation>
    <subcellularLocation>
        <location evidence="5">Nucleus</location>
    </subcellularLocation>
</comment>
<dbReference type="GO" id="GO:0006511">
    <property type="term" value="P:ubiquitin-dependent protein catabolic process"/>
    <property type="evidence" value="ECO:0007669"/>
    <property type="project" value="InterPro"/>
</dbReference>
<sequence>MSGRNNAGYDRHITIFSPEGRLYQVEYAFKAISNAGLTSVGVRGDDSVVIVTQKKVPDQLLDASTVTHVFPLTRYIGCVMTGLVADARSQVTRARQEAAEFRYKFGYEIPPEMLAKRLANINQVYTQHAAMRPLGVAMILIGYDEEKGPQLFKCDPAGYYVGYAATAAGAKHQEAFNHLEKKLKARPALDAAATVELAVTTLSTVLSSNFKKSEIEVAVVSRDHPEFRVLNEEEIDAELQRIVERD</sequence>
<protein>
    <recommendedName>
        <fullName evidence="5">Proteasome subunit alpha type</fullName>
    </recommendedName>
</protein>
<dbReference type="InterPro" id="IPR023332">
    <property type="entry name" value="Proteasome_alpha-type"/>
</dbReference>
<dbReference type="NCBIfam" id="NF003075">
    <property type="entry name" value="PRK03996.1"/>
    <property type="match status" value="1"/>
</dbReference>
<organism evidence="7 8">
    <name type="scientific">Tieghemiomyces parasiticus</name>
    <dbReference type="NCBI Taxonomy" id="78921"/>
    <lineage>
        <taxon>Eukaryota</taxon>
        <taxon>Fungi</taxon>
        <taxon>Fungi incertae sedis</taxon>
        <taxon>Zoopagomycota</taxon>
        <taxon>Kickxellomycotina</taxon>
        <taxon>Dimargaritomycetes</taxon>
        <taxon>Dimargaritales</taxon>
        <taxon>Dimargaritaceae</taxon>
        <taxon>Tieghemiomyces</taxon>
    </lineage>
</organism>
<dbReference type="SMART" id="SM00948">
    <property type="entry name" value="Proteasome_A_N"/>
    <property type="match status" value="1"/>
</dbReference>
<keyword evidence="8" id="KW-1185">Reference proteome</keyword>
<evidence type="ECO:0000256" key="1">
    <source>
        <dbReference type="ARBA" id="ARBA00022490"/>
    </source>
</evidence>
<evidence type="ECO:0000313" key="8">
    <source>
        <dbReference type="Proteomes" id="UP001150569"/>
    </source>
</evidence>
<dbReference type="AlphaFoldDB" id="A0A9W8A356"/>
<dbReference type="Gene3D" id="3.60.20.10">
    <property type="entry name" value="Glutamine Phosphoribosylpyrophosphate, subunit 1, domain 1"/>
    <property type="match status" value="1"/>
</dbReference>
<dbReference type="InterPro" id="IPR000426">
    <property type="entry name" value="Proteasome_asu_N"/>
</dbReference>
<name>A0A9W8A356_9FUNG</name>
<dbReference type="SUPFAM" id="SSF56235">
    <property type="entry name" value="N-terminal nucleophile aminohydrolases (Ntn hydrolases)"/>
    <property type="match status" value="1"/>
</dbReference>
<dbReference type="Proteomes" id="UP001150569">
    <property type="component" value="Unassembled WGS sequence"/>
</dbReference>
<dbReference type="PROSITE" id="PS51475">
    <property type="entry name" value="PROTEASOME_ALPHA_2"/>
    <property type="match status" value="1"/>
</dbReference>
<evidence type="ECO:0000256" key="3">
    <source>
        <dbReference type="ARBA" id="ARBA00023242"/>
    </source>
</evidence>
<keyword evidence="3 5" id="KW-0539">Nucleus</keyword>
<keyword evidence="7" id="KW-0378">Hydrolase</keyword>
<dbReference type="CDD" id="cd03754">
    <property type="entry name" value="proteasome_alpha_type_6"/>
    <property type="match status" value="1"/>
</dbReference>
<keyword evidence="1 5" id="KW-0963">Cytoplasm</keyword>
<dbReference type="OrthoDB" id="431557at2759"/>
<dbReference type="Pfam" id="PF00227">
    <property type="entry name" value="Proteasome"/>
    <property type="match status" value="1"/>
</dbReference>
<comment type="similarity">
    <text evidence="4 5">Belongs to the peptidase T1A family.</text>
</comment>
<dbReference type="InterPro" id="IPR029055">
    <property type="entry name" value="Ntn_hydrolases_N"/>
</dbReference>
<dbReference type="InterPro" id="IPR034642">
    <property type="entry name" value="Proteasome_subunit_alpha6"/>
</dbReference>
<gene>
    <name evidence="7" type="primary">SCL1_1</name>
    <name evidence="7" type="ORF">IWQ60_006749</name>
</gene>
<dbReference type="InterPro" id="IPR001353">
    <property type="entry name" value="Proteasome_sua/b"/>
</dbReference>
<keyword evidence="2 4" id="KW-0647">Proteasome</keyword>
<accession>A0A9W8A356</accession>
<evidence type="ECO:0000256" key="4">
    <source>
        <dbReference type="PROSITE-ProRule" id="PRU00808"/>
    </source>
</evidence>
<feature type="domain" description="Proteasome alpha-type subunits" evidence="6">
    <location>
        <begin position="9"/>
        <end position="31"/>
    </location>
</feature>
<reference evidence="7" key="1">
    <citation type="submission" date="2022-07" db="EMBL/GenBank/DDBJ databases">
        <title>Phylogenomic reconstructions and comparative analyses of Kickxellomycotina fungi.</title>
        <authorList>
            <person name="Reynolds N.K."/>
            <person name="Stajich J.E."/>
            <person name="Barry K."/>
            <person name="Grigoriev I.V."/>
            <person name="Crous P."/>
            <person name="Smith M.E."/>
        </authorList>
    </citation>
    <scope>NUCLEOTIDE SEQUENCE</scope>
    <source>
        <strain evidence="7">RSA 861</strain>
    </source>
</reference>
<dbReference type="GO" id="GO:0016787">
    <property type="term" value="F:hydrolase activity"/>
    <property type="evidence" value="ECO:0007669"/>
    <property type="project" value="UniProtKB-KW"/>
</dbReference>
<evidence type="ECO:0000256" key="5">
    <source>
        <dbReference type="RuleBase" id="RU000551"/>
    </source>
</evidence>
<dbReference type="EMBL" id="JANBPT010000417">
    <property type="protein sequence ID" value="KAJ1921474.1"/>
    <property type="molecule type" value="Genomic_DNA"/>
</dbReference>
<dbReference type="GO" id="GO:0019773">
    <property type="term" value="C:proteasome core complex, alpha-subunit complex"/>
    <property type="evidence" value="ECO:0007669"/>
    <property type="project" value="UniProtKB-UniRule"/>
</dbReference>
<dbReference type="GO" id="GO:0005634">
    <property type="term" value="C:nucleus"/>
    <property type="evidence" value="ECO:0007669"/>
    <property type="project" value="UniProtKB-SubCell"/>
</dbReference>
<comment type="subunit">
    <text evidence="5">The 26S proteasome consists of a 20S proteasome core and two 19S regulatory subunits.</text>
</comment>
<dbReference type="PROSITE" id="PS00388">
    <property type="entry name" value="PROTEASOME_ALPHA_1"/>
    <property type="match status" value="1"/>
</dbReference>
<evidence type="ECO:0000259" key="6">
    <source>
        <dbReference type="PROSITE" id="PS00388"/>
    </source>
</evidence>
<dbReference type="PANTHER" id="PTHR11599">
    <property type="entry name" value="PROTEASOME SUBUNIT ALPHA/BETA"/>
    <property type="match status" value="1"/>
</dbReference>
<comment type="caution">
    <text evidence="7">The sequence shown here is derived from an EMBL/GenBank/DDBJ whole genome shotgun (WGS) entry which is preliminary data.</text>
</comment>
<dbReference type="InterPro" id="IPR050115">
    <property type="entry name" value="Proteasome_alpha"/>
</dbReference>
<dbReference type="FunFam" id="3.60.20.10:FF:000036">
    <property type="entry name" value="Proteasome subunit alpha type"/>
    <property type="match status" value="1"/>
</dbReference>
<dbReference type="Pfam" id="PF10584">
    <property type="entry name" value="Proteasome_A_N"/>
    <property type="match status" value="1"/>
</dbReference>
<dbReference type="GO" id="GO:0005737">
    <property type="term" value="C:cytoplasm"/>
    <property type="evidence" value="ECO:0007669"/>
    <property type="project" value="UniProtKB-SubCell"/>
</dbReference>
<evidence type="ECO:0000256" key="2">
    <source>
        <dbReference type="ARBA" id="ARBA00022942"/>
    </source>
</evidence>
<evidence type="ECO:0000313" key="7">
    <source>
        <dbReference type="EMBL" id="KAJ1921474.1"/>
    </source>
</evidence>
<proteinExistence type="inferred from homology"/>